<dbReference type="Proteomes" id="UP000193870">
    <property type="component" value="Unassembled WGS sequence"/>
</dbReference>
<sequence>MRFDMVCEANGIEHRLTKPNHPWTHGQAERMNRTTKDARVKRFHYDNHDLLRTHLGDLMAACNFGRRLKTLGGLSP</sequence>
<dbReference type="GO" id="GO:0015074">
    <property type="term" value="P:DNA integration"/>
    <property type="evidence" value="ECO:0007669"/>
    <property type="project" value="InterPro"/>
</dbReference>
<dbReference type="SUPFAM" id="SSF53098">
    <property type="entry name" value="Ribonuclease H-like"/>
    <property type="match status" value="1"/>
</dbReference>
<dbReference type="GO" id="GO:0003676">
    <property type="term" value="F:nucleic acid binding"/>
    <property type="evidence" value="ECO:0007669"/>
    <property type="project" value="InterPro"/>
</dbReference>
<dbReference type="AlphaFoldDB" id="A0A1Y5TSQ7"/>
<dbReference type="STRING" id="315423.SAMN04488020_1257"/>
<accession>A0A1Y5TSQ7</accession>
<dbReference type="InterPro" id="IPR001584">
    <property type="entry name" value="Integrase_cat-core"/>
</dbReference>
<feature type="domain" description="Integrase catalytic" evidence="1">
    <location>
        <begin position="1"/>
        <end position="76"/>
    </location>
</feature>
<dbReference type="PROSITE" id="PS50994">
    <property type="entry name" value="INTEGRASE"/>
    <property type="match status" value="1"/>
</dbReference>
<keyword evidence="3" id="KW-1185">Reference proteome</keyword>
<evidence type="ECO:0000313" key="3">
    <source>
        <dbReference type="Proteomes" id="UP000193870"/>
    </source>
</evidence>
<reference evidence="2 3" key="1">
    <citation type="submission" date="2017-03" db="EMBL/GenBank/DDBJ databases">
        <authorList>
            <person name="Afonso C.L."/>
            <person name="Miller P.J."/>
            <person name="Scott M.A."/>
            <person name="Spackman E."/>
            <person name="Goraichik I."/>
            <person name="Dimitrov K.M."/>
            <person name="Suarez D.L."/>
            <person name="Swayne D.E."/>
        </authorList>
    </citation>
    <scope>NUCLEOTIDE SEQUENCE [LARGE SCALE GENOMIC DNA]</scope>
    <source>
        <strain evidence="2 3">CECT 7066</strain>
    </source>
</reference>
<proteinExistence type="predicted"/>
<dbReference type="EMBL" id="FWFV01000019">
    <property type="protein sequence ID" value="SLN71448.1"/>
    <property type="molecule type" value="Genomic_DNA"/>
</dbReference>
<gene>
    <name evidence="2" type="ORF">PAM7066_03661</name>
</gene>
<protein>
    <submittedName>
        <fullName evidence="2">Integrase core domain protein</fullName>
    </submittedName>
</protein>
<dbReference type="Pfam" id="PF13683">
    <property type="entry name" value="rve_3"/>
    <property type="match status" value="1"/>
</dbReference>
<name>A0A1Y5TSQ7_9RHOB</name>
<dbReference type="Gene3D" id="3.30.420.10">
    <property type="entry name" value="Ribonuclease H-like superfamily/Ribonuclease H"/>
    <property type="match status" value="1"/>
</dbReference>
<dbReference type="InterPro" id="IPR012337">
    <property type="entry name" value="RNaseH-like_sf"/>
</dbReference>
<evidence type="ECO:0000313" key="2">
    <source>
        <dbReference type="EMBL" id="SLN71448.1"/>
    </source>
</evidence>
<organism evidence="2 3">
    <name type="scientific">Palleronia marisminoris</name>
    <dbReference type="NCBI Taxonomy" id="315423"/>
    <lineage>
        <taxon>Bacteria</taxon>
        <taxon>Pseudomonadati</taxon>
        <taxon>Pseudomonadota</taxon>
        <taxon>Alphaproteobacteria</taxon>
        <taxon>Rhodobacterales</taxon>
        <taxon>Roseobacteraceae</taxon>
        <taxon>Palleronia</taxon>
    </lineage>
</organism>
<dbReference type="InterPro" id="IPR036397">
    <property type="entry name" value="RNaseH_sf"/>
</dbReference>
<evidence type="ECO:0000259" key="1">
    <source>
        <dbReference type="PROSITE" id="PS50994"/>
    </source>
</evidence>